<evidence type="ECO:0000259" key="8">
    <source>
        <dbReference type="PROSITE" id="PS51900"/>
    </source>
</evidence>
<proteinExistence type="inferred from homology"/>
<dbReference type="InterPro" id="IPR004107">
    <property type="entry name" value="Integrase_SAM-like_N"/>
</dbReference>
<dbReference type="PROSITE" id="PS51900">
    <property type="entry name" value="CB"/>
    <property type="match status" value="1"/>
</dbReference>
<dbReference type="InterPro" id="IPR010998">
    <property type="entry name" value="Integrase_recombinase_N"/>
</dbReference>
<dbReference type="CDD" id="cd00397">
    <property type="entry name" value="DNA_BRE_C"/>
    <property type="match status" value="1"/>
</dbReference>
<evidence type="ECO:0000259" key="7">
    <source>
        <dbReference type="PROSITE" id="PS51898"/>
    </source>
</evidence>
<gene>
    <name evidence="9" type="ORF">E4P82_17815</name>
</gene>
<feature type="region of interest" description="Disordered" evidence="6">
    <location>
        <begin position="1"/>
        <end position="21"/>
    </location>
</feature>
<dbReference type="InterPro" id="IPR011010">
    <property type="entry name" value="DNA_brk_join_enz"/>
</dbReference>
<keyword evidence="10" id="KW-1185">Reference proteome</keyword>
<feature type="domain" description="Tyr recombinase" evidence="7">
    <location>
        <begin position="128"/>
        <end position="313"/>
    </location>
</feature>
<dbReference type="EMBL" id="SPMZ01000067">
    <property type="protein sequence ID" value="NMQ20882.1"/>
    <property type="molecule type" value="Genomic_DNA"/>
</dbReference>
<evidence type="ECO:0000256" key="1">
    <source>
        <dbReference type="ARBA" id="ARBA00008857"/>
    </source>
</evidence>
<dbReference type="Pfam" id="PF13495">
    <property type="entry name" value="Phage_int_SAM_4"/>
    <property type="match status" value="1"/>
</dbReference>
<comment type="caution">
    <text evidence="9">The sequence shown here is derived from an EMBL/GenBank/DDBJ whole genome shotgun (WGS) entry which is preliminary data.</text>
</comment>
<dbReference type="RefSeq" id="WP_169250153.1">
    <property type="nucleotide sequence ID" value="NZ_SPMZ01000067.1"/>
</dbReference>
<name>A0ABX1TQE0_9GAMM</name>
<evidence type="ECO:0000313" key="10">
    <source>
        <dbReference type="Proteomes" id="UP000760480"/>
    </source>
</evidence>
<keyword evidence="2" id="KW-0229">DNA integration</keyword>
<dbReference type="PANTHER" id="PTHR30349">
    <property type="entry name" value="PHAGE INTEGRASE-RELATED"/>
    <property type="match status" value="1"/>
</dbReference>
<evidence type="ECO:0000313" key="9">
    <source>
        <dbReference type="EMBL" id="NMQ20882.1"/>
    </source>
</evidence>
<evidence type="ECO:0000256" key="3">
    <source>
        <dbReference type="ARBA" id="ARBA00023125"/>
    </source>
</evidence>
<organism evidence="9 10">
    <name type="scientific">Candidatus Competibacter phosphatis</name>
    <dbReference type="NCBI Taxonomy" id="221280"/>
    <lineage>
        <taxon>Bacteria</taxon>
        <taxon>Pseudomonadati</taxon>
        <taxon>Pseudomonadota</taxon>
        <taxon>Gammaproteobacteria</taxon>
        <taxon>Candidatus Competibacteraceae</taxon>
        <taxon>Candidatus Competibacter</taxon>
    </lineage>
</organism>
<keyword evidence="4" id="KW-0233">DNA recombination</keyword>
<dbReference type="Gene3D" id="1.10.150.130">
    <property type="match status" value="1"/>
</dbReference>
<dbReference type="InterPro" id="IPR050090">
    <property type="entry name" value="Tyrosine_recombinase_XerCD"/>
</dbReference>
<dbReference type="InterPro" id="IPR013762">
    <property type="entry name" value="Integrase-like_cat_sf"/>
</dbReference>
<dbReference type="PROSITE" id="PS51898">
    <property type="entry name" value="TYR_RECOMBINASE"/>
    <property type="match status" value="1"/>
</dbReference>
<accession>A0ABX1TQE0</accession>
<dbReference type="InterPro" id="IPR002104">
    <property type="entry name" value="Integrase_catalytic"/>
</dbReference>
<dbReference type="Proteomes" id="UP000760480">
    <property type="component" value="Unassembled WGS sequence"/>
</dbReference>
<evidence type="ECO:0000256" key="2">
    <source>
        <dbReference type="ARBA" id="ARBA00022908"/>
    </source>
</evidence>
<dbReference type="Gene3D" id="1.10.443.10">
    <property type="entry name" value="Intergrase catalytic core"/>
    <property type="match status" value="1"/>
</dbReference>
<evidence type="ECO:0000256" key="6">
    <source>
        <dbReference type="SAM" id="MobiDB-lite"/>
    </source>
</evidence>
<dbReference type="Pfam" id="PF00589">
    <property type="entry name" value="Phage_integrase"/>
    <property type="match status" value="1"/>
</dbReference>
<dbReference type="PANTHER" id="PTHR30349:SF41">
    <property type="entry name" value="INTEGRASE_RECOMBINASE PROTEIN MJ0367-RELATED"/>
    <property type="match status" value="1"/>
</dbReference>
<evidence type="ECO:0000256" key="4">
    <source>
        <dbReference type="ARBA" id="ARBA00023172"/>
    </source>
</evidence>
<reference evidence="9 10" key="1">
    <citation type="submission" date="2019-03" db="EMBL/GenBank/DDBJ databases">
        <title>Metabolic reconstructions from genomes of highly enriched 'Candidatus Accumulibacter' and 'Candidatus Competibacter' bioreactor populations.</title>
        <authorList>
            <person name="Annavajhala M.K."/>
            <person name="Welles L."/>
            <person name="Abbas B."/>
            <person name="Sorokin D."/>
            <person name="Park H."/>
            <person name="Van Loosdrecht M."/>
            <person name="Chandran K."/>
        </authorList>
    </citation>
    <scope>NUCLEOTIDE SEQUENCE [LARGE SCALE GENOMIC DNA]</scope>
    <source>
        <strain evidence="9 10">SBR_G</strain>
    </source>
</reference>
<comment type="similarity">
    <text evidence="1">Belongs to the 'phage' integrase family.</text>
</comment>
<protein>
    <submittedName>
        <fullName evidence="9">Integrase</fullName>
    </submittedName>
</protein>
<keyword evidence="3 5" id="KW-0238">DNA-binding</keyword>
<dbReference type="InterPro" id="IPR044068">
    <property type="entry name" value="CB"/>
</dbReference>
<sequence>MPSEPTLPVSTPAIPTLPTPSQRLTELPEEAVWLANFVSPRTQRTYQAAVQGFIAFHSLRSSDELRTIGQSHLIAWREYLIQSGASPRTVRNRLAAVSSLFRHLCERQVAARNPVTGVQRPRVNASRVEAAVLTPEQVRRLLHAPSEDTLQGIRDRAILHVLFYTGCRVSEVTHLKVQDFFEDAGYWVLDFIVKGGQRHRLAIHHELQLALRTYLAQSGHGAERESPLFLAVPRRELRKPLTSRQVSKLFHRYAREVGLPIGVTPHSARATFITEALDRKCPIEAVQASVGHRHIATTKMYDKRTLHYRESASFAVRY</sequence>
<feature type="domain" description="Core-binding (CB)" evidence="8">
    <location>
        <begin position="28"/>
        <end position="105"/>
    </location>
</feature>
<evidence type="ECO:0000256" key="5">
    <source>
        <dbReference type="PROSITE-ProRule" id="PRU01248"/>
    </source>
</evidence>
<dbReference type="SUPFAM" id="SSF56349">
    <property type="entry name" value="DNA breaking-rejoining enzymes"/>
    <property type="match status" value="1"/>
</dbReference>